<comment type="caution">
    <text evidence="5">The sequence shown here is derived from an EMBL/GenBank/DDBJ whole genome shotgun (WGS) entry which is preliminary data.</text>
</comment>
<dbReference type="PANTHER" id="PTHR43436:SF1">
    <property type="entry name" value="TRANSCRIPTIONAL REGULATORY PROTEIN"/>
    <property type="match status" value="1"/>
</dbReference>
<dbReference type="PROSITE" id="PS00041">
    <property type="entry name" value="HTH_ARAC_FAMILY_1"/>
    <property type="match status" value="1"/>
</dbReference>
<dbReference type="EMBL" id="JAGQHS010000137">
    <property type="protein sequence ID" value="MCA9758027.1"/>
    <property type="molecule type" value="Genomic_DNA"/>
</dbReference>
<dbReference type="GO" id="GO:0043565">
    <property type="term" value="F:sequence-specific DNA binding"/>
    <property type="evidence" value="ECO:0007669"/>
    <property type="project" value="InterPro"/>
</dbReference>
<dbReference type="InterPro" id="IPR009057">
    <property type="entry name" value="Homeodomain-like_sf"/>
</dbReference>
<evidence type="ECO:0000256" key="1">
    <source>
        <dbReference type="ARBA" id="ARBA00023015"/>
    </source>
</evidence>
<dbReference type="GO" id="GO:0003700">
    <property type="term" value="F:DNA-binding transcription factor activity"/>
    <property type="evidence" value="ECO:0007669"/>
    <property type="project" value="InterPro"/>
</dbReference>
<dbReference type="InterPro" id="IPR018060">
    <property type="entry name" value="HTH_AraC"/>
</dbReference>
<dbReference type="InterPro" id="IPR018062">
    <property type="entry name" value="HTH_AraC-typ_CS"/>
</dbReference>
<organism evidence="5 6">
    <name type="scientific">Eiseniibacteriota bacterium</name>
    <dbReference type="NCBI Taxonomy" id="2212470"/>
    <lineage>
        <taxon>Bacteria</taxon>
        <taxon>Candidatus Eiseniibacteriota</taxon>
    </lineage>
</organism>
<evidence type="ECO:0000256" key="3">
    <source>
        <dbReference type="ARBA" id="ARBA00023163"/>
    </source>
</evidence>
<gene>
    <name evidence="5" type="ORF">KDA27_19700</name>
</gene>
<evidence type="ECO:0000313" key="5">
    <source>
        <dbReference type="EMBL" id="MCA9758027.1"/>
    </source>
</evidence>
<keyword evidence="2" id="KW-0238">DNA-binding</keyword>
<dbReference type="PROSITE" id="PS01124">
    <property type="entry name" value="HTH_ARAC_FAMILY_2"/>
    <property type="match status" value="1"/>
</dbReference>
<keyword evidence="3" id="KW-0804">Transcription</keyword>
<evidence type="ECO:0000259" key="4">
    <source>
        <dbReference type="PROSITE" id="PS01124"/>
    </source>
</evidence>
<dbReference type="AlphaFoldDB" id="A0A956NER2"/>
<proteinExistence type="predicted"/>
<name>A0A956NER2_UNCEI</name>
<dbReference type="SUPFAM" id="SSF46689">
    <property type="entry name" value="Homeodomain-like"/>
    <property type="match status" value="1"/>
</dbReference>
<sequence length="53" mass="6166">MRLDKAKGLLVHQGMRVNSVAYEVGYESPSQFSREFKRYFRVPPSEAQNLAYN</sequence>
<dbReference type="Pfam" id="PF12833">
    <property type="entry name" value="HTH_18"/>
    <property type="match status" value="1"/>
</dbReference>
<dbReference type="SMART" id="SM00342">
    <property type="entry name" value="HTH_ARAC"/>
    <property type="match status" value="1"/>
</dbReference>
<keyword evidence="1" id="KW-0805">Transcription regulation</keyword>
<feature type="domain" description="HTH araC/xylS-type" evidence="4">
    <location>
        <begin position="1"/>
        <end position="50"/>
    </location>
</feature>
<reference evidence="5" key="2">
    <citation type="journal article" date="2021" name="Microbiome">
        <title>Successional dynamics and alternative stable states in a saline activated sludge microbial community over 9 years.</title>
        <authorList>
            <person name="Wang Y."/>
            <person name="Ye J."/>
            <person name="Ju F."/>
            <person name="Liu L."/>
            <person name="Boyd J.A."/>
            <person name="Deng Y."/>
            <person name="Parks D.H."/>
            <person name="Jiang X."/>
            <person name="Yin X."/>
            <person name="Woodcroft B.J."/>
            <person name="Tyson G.W."/>
            <person name="Hugenholtz P."/>
            <person name="Polz M.F."/>
            <person name="Zhang T."/>
        </authorList>
    </citation>
    <scope>NUCLEOTIDE SEQUENCE</scope>
    <source>
        <strain evidence="5">HKST-UBA02</strain>
    </source>
</reference>
<dbReference type="PANTHER" id="PTHR43436">
    <property type="entry name" value="ARAC-FAMILY TRANSCRIPTIONAL REGULATOR"/>
    <property type="match status" value="1"/>
</dbReference>
<dbReference type="Gene3D" id="1.10.10.60">
    <property type="entry name" value="Homeodomain-like"/>
    <property type="match status" value="1"/>
</dbReference>
<dbReference type="Proteomes" id="UP000739538">
    <property type="component" value="Unassembled WGS sequence"/>
</dbReference>
<accession>A0A956NER2</accession>
<dbReference type="PRINTS" id="PR00032">
    <property type="entry name" value="HTHARAC"/>
</dbReference>
<reference evidence="5" key="1">
    <citation type="submission" date="2020-04" db="EMBL/GenBank/DDBJ databases">
        <authorList>
            <person name="Zhang T."/>
        </authorList>
    </citation>
    <scope>NUCLEOTIDE SEQUENCE</scope>
    <source>
        <strain evidence="5">HKST-UBA02</strain>
    </source>
</reference>
<evidence type="ECO:0000256" key="2">
    <source>
        <dbReference type="ARBA" id="ARBA00023125"/>
    </source>
</evidence>
<evidence type="ECO:0000313" key="6">
    <source>
        <dbReference type="Proteomes" id="UP000739538"/>
    </source>
</evidence>
<dbReference type="InterPro" id="IPR020449">
    <property type="entry name" value="Tscrpt_reg_AraC-type_HTH"/>
</dbReference>
<protein>
    <submittedName>
        <fullName evidence="5">Helix-turn-helix domain-containing protein</fullName>
    </submittedName>
</protein>